<dbReference type="Proteomes" id="UP000239649">
    <property type="component" value="Unassembled WGS sequence"/>
</dbReference>
<evidence type="ECO:0000256" key="2">
    <source>
        <dbReference type="SAM" id="MobiDB-lite"/>
    </source>
</evidence>
<evidence type="ECO:0000256" key="1">
    <source>
        <dbReference type="SAM" id="Coils"/>
    </source>
</evidence>
<reference evidence="3 4" key="1">
    <citation type="journal article" date="2018" name="Plant J.">
        <title>Genome sequences of Chlorella sorokiniana UTEX 1602 and Micractinium conductrix SAG 241.80: implications to maltose excretion by a green alga.</title>
        <authorList>
            <person name="Arriola M.B."/>
            <person name="Velmurugan N."/>
            <person name="Zhang Y."/>
            <person name="Plunkett M.H."/>
            <person name="Hondzo H."/>
            <person name="Barney B.M."/>
        </authorList>
    </citation>
    <scope>NUCLEOTIDE SEQUENCE [LARGE SCALE GENOMIC DNA]</scope>
    <source>
        <strain evidence="3 4">SAG 241.80</strain>
    </source>
</reference>
<organism evidence="3 4">
    <name type="scientific">Micractinium conductrix</name>
    <dbReference type="NCBI Taxonomy" id="554055"/>
    <lineage>
        <taxon>Eukaryota</taxon>
        <taxon>Viridiplantae</taxon>
        <taxon>Chlorophyta</taxon>
        <taxon>core chlorophytes</taxon>
        <taxon>Trebouxiophyceae</taxon>
        <taxon>Chlorellales</taxon>
        <taxon>Chlorellaceae</taxon>
        <taxon>Chlorella clade</taxon>
        <taxon>Micractinium</taxon>
    </lineage>
</organism>
<dbReference type="OrthoDB" id="513725at2759"/>
<evidence type="ECO:0000313" key="3">
    <source>
        <dbReference type="EMBL" id="PSC69110.1"/>
    </source>
</evidence>
<feature type="compositionally biased region" description="Low complexity" evidence="2">
    <location>
        <begin position="156"/>
        <end position="171"/>
    </location>
</feature>
<feature type="region of interest" description="Disordered" evidence="2">
    <location>
        <begin position="156"/>
        <end position="191"/>
    </location>
</feature>
<protein>
    <submittedName>
        <fullName evidence="3">2 family</fullName>
    </submittedName>
</protein>
<keyword evidence="4" id="KW-1185">Reference proteome</keyword>
<sequence>MDIPKNPSAPALPLDKLPNVSDLDKLIAESEEAIKRLDSLQRRADMPLTQRLRRHFHKNSPHLINVLLAGSVLVVAMGRLQQKHEFQAEKAELEAAQRKLEAQKAAVEQRARALAAGSEALVAGLEAATEGHGRKDLHDLVRQQLADWRARVGSASAAFAAGPPPTGEDAQSGGGGGEAGSGGAGGSKIMI</sequence>
<dbReference type="AlphaFoldDB" id="A0A2P6V4U2"/>
<feature type="coiled-coil region" evidence="1">
    <location>
        <begin position="79"/>
        <end position="113"/>
    </location>
</feature>
<comment type="caution">
    <text evidence="3">The sequence shown here is derived from an EMBL/GenBank/DDBJ whole genome shotgun (WGS) entry which is preliminary data.</text>
</comment>
<feature type="compositionally biased region" description="Gly residues" evidence="2">
    <location>
        <begin position="172"/>
        <end position="191"/>
    </location>
</feature>
<accession>A0A2P6V4U2</accession>
<dbReference type="EMBL" id="LHPF02000029">
    <property type="protein sequence ID" value="PSC69110.1"/>
    <property type="molecule type" value="Genomic_DNA"/>
</dbReference>
<keyword evidence="1" id="KW-0175">Coiled coil</keyword>
<gene>
    <name evidence="3" type="ORF">C2E20_7367</name>
</gene>
<proteinExistence type="predicted"/>
<evidence type="ECO:0000313" key="4">
    <source>
        <dbReference type="Proteomes" id="UP000239649"/>
    </source>
</evidence>
<name>A0A2P6V4U2_9CHLO</name>